<dbReference type="EMBL" id="CP001818">
    <property type="protein sequence ID" value="ACZ19859.1"/>
    <property type="molecule type" value="Genomic_DNA"/>
</dbReference>
<keyword evidence="3" id="KW-1185">Reference proteome</keyword>
<dbReference type="EnsemblBacteria" id="ACZ19859">
    <property type="protein sequence ID" value="ACZ19859"/>
    <property type="gene ID" value="Taci_1645"/>
</dbReference>
<dbReference type="AlphaFoldDB" id="D1B768"/>
<feature type="compositionally biased region" description="Basic and acidic residues" evidence="1">
    <location>
        <begin position="38"/>
        <end position="47"/>
    </location>
</feature>
<sequence length="53" mass="5913">MKEERHCILILGTCTDRARCGWNCMLLANEEPQNPKPQEGRSGELKPKGGSKT</sequence>
<dbReference type="HOGENOM" id="CLU_3067159_0_0_0"/>
<reference evidence="2 3" key="1">
    <citation type="journal article" date="2009" name="Stand. Genomic Sci.">
        <title>Complete genome sequence of Thermanaerovibrio acidaminovorans type strain (Su883).</title>
        <authorList>
            <person name="Chovatia M."/>
            <person name="Sikorski J."/>
            <person name="Schroder M."/>
            <person name="Lapidus A."/>
            <person name="Nolan M."/>
            <person name="Tice H."/>
            <person name="Glavina Del Rio T."/>
            <person name="Copeland A."/>
            <person name="Cheng J.F."/>
            <person name="Lucas S."/>
            <person name="Chen F."/>
            <person name="Bruce D."/>
            <person name="Goodwin L."/>
            <person name="Pitluck S."/>
            <person name="Ivanova N."/>
            <person name="Mavromatis K."/>
            <person name="Ovchinnikova G."/>
            <person name="Pati A."/>
            <person name="Chen A."/>
            <person name="Palaniappan K."/>
            <person name="Land M."/>
            <person name="Hauser L."/>
            <person name="Chang Y.J."/>
            <person name="Jeffries C.D."/>
            <person name="Chain P."/>
            <person name="Saunders E."/>
            <person name="Detter J.C."/>
            <person name="Brettin T."/>
            <person name="Rohde M."/>
            <person name="Goker M."/>
            <person name="Spring S."/>
            <person name="Bristow J."/>
            <person name="Markowitz V."/>
            <person name="Hugenholtz P."/>
            <person name="Kyrpides N.C."/>
            <person name="Klenk H.P."/>
            <person name="Eisen J.A."/>
        </authorList>
    </citation>
    <scope>NUCLEOTIDE SEQUENCE [LARGE SCALE GENOMIC DNA]</scope>
    <source>
        <strain evidence="3">ATCC 49978 / DSM 6589 / Su883</strain>
    </source>
</reference>
<dbReference type="RefSeq" id="WP_012870368.1">
    <property type="nucleotide sequence ID" value="NC_013522.1"/>
</dbReference>
<evidence type="ECO:0000313" key="3">
    <source>
        <dbReference type="Proteomes" id="UP000002030"/>
    </source>
</evidence>
<evidence type="ECO:0000256" key="1">
    <source>
        <dbReference type="SAM" id="MobiDB-lite"/>
    </source>
</evidence>
<name>D1B768_THEAS</name>
<evidence type="ECO:0000313" key="2">
    <source>
        <dbReference type="EMBL" id="ACZ19859.1"/>
    </source>
</evidence>
<gene>
    <name evidence="2" type="ordered locus">Taci_1645</name>
</gene>
<dbReference type="Proteomes" id="UP000002030">
    <property type="component" value="Chromosome"/>
</dbReference>
<dbReference type="KEGG" id="tai:Taci_1645"/>
<dbReference type="OrthoDB" id="9935334at2"/>
<accession>D1B768</accession>
<protein>
    <submittedName>
        <fullName evidence="2">Uncharacterized protein</fullName>
    </submittedName>
</protein>
<feature type="region of interest" description="Disordered" evidence="1">
    <location>
        <begin position="30"/>
        <end position="53"/>
    </location>
</feature>
<organism evidence="2 3">
    <name type="scientific">Thermanaerovibrio acidaminovorans (strain ATCC 49978 / DSM 6589 / Su883)</name>
    <name type="common">Selenomonas acidaminovorans</name>
    <dbReference type="NCBI Taxonomy" id="525903"/>
    <lineage>
        <taxon>Bacteria</taxon>
        <taxon>Thermotogati</taxon>
        <taxon>Synergistota</taxon>
        <taxon>Synergistia</taxon>
        <taxon>Synergistales</taxon>
        <taxon>Synergistaceae</taxon>
        <taxon>Thermanaerovibrio</taxon>
    </lineage>
</organism>
<proteinExistence type="predicted"/>
<dbReference type="STRING" id="525903.Taci_1645"/>